<dbReference type="PANTHER" id="PTHR12203">
    <property type="entry name" value="KDEL LYS-ASP-GLU-LEU CONTAINING - RELATED"/>
    <property type="match status" value="1"/>
</dbReference>
<evidence type="ECO:0000256" key="2">
    <source>
        <dbReference type="ARBA" id="ARBA00022679"/>
    </source>
</evidence>
<dbReference type="Proteomes" id="UP001628179">
    <property type="component" value="Unassembled WGS sequence"/>
</dbReference>
<feature type="transmembrane region" description="Helical" evidence="3">
    <location>
        <begin position="170"/>
        <end position="187"/>
    </location>
</feature>
<dbReference type="InterPro" id="IPR006598">
    <property type="entry name" value="CAP10"/>
</dbReference>
<organism evidence="5 6">
    <name type="scientific">Madurella fahalii</name>
    <dbReference type="NCBI Taxonomy" id="1157608"/>
    <lineage>
        <taxon>Eukaryota</taxon>
        <taxon>Fungi</taxon>
        <taxon>Dikarya</taxon>
        <taxon>Ascomycota</taxon>
        <taxon>Pezizomycotina</taxon>
        <taxon>Sordariomycetes</taxon>
        <taxon>Sordariomycetidae</taxon>
        <taxon>Sordariales</taxon>
        <taxon>Sordariales incertae sedis</taxon>
        <taxon>Madurella</taxon>
    </lineage>
</organism>
<comment type="similarity">
    <text evidence="1">Belongs to the glycosyltransferase 90 family.</text>
</comment>
<feature type="domain" description="Glycosyl transferase CAP10" evidence="4">
    <location>
        <begin position="640"/>
        <end position="937"/>
    </location>
</feature>
<evidence type="ECO:0000256" key="3">
    <source>
        <dbReference type="SAM" id="Phobius"/>
    </source>
</evidence>
<reference evidence="5 6" key="1">
    <citation type="submission" date="2024-09" db="EMBL/GenBank/DDBJ databases">
        <title>Itraconazole resistance in Madurella fahalii resulting from another homologue of gene encoding cytochrome P450 14-alpha sterol demethylase (CYP51).</title>
        <authorList>
            <person name="Yoshioka I."/>
            <person name="Fahal A.H."/>
            <person name="Kaneko S."/>
            <person name="Yaguchi T."/>
        </authorList>
    </citation>
    <scope>NUCLEOTIDE SEQUENCE [LARGE SCALE GENOMIC DNA]</scope>
    <source>
        <strain evidence="5 6">IFM 68171</strain>
    </source>
</reference>
<dbReference type="InterPro" id="IPR051091">
    <property type="entry name" value="O-Glucosyltr/Glycosyltrsf_90"/>
</dbReference>
<dbReference type="EMBL" id="BAAFSV010000001">
    <property type="protein sequence ID" value="GAB1310240.1"/>
    <property type="molecule type" value="Genomic_DNA"/>
</dbReference>
<keyword evidence="2" id="KW-0808">Transferase</keyword>
<feature type="transmembrane region" description="Helical" evidence="3">
    <location>
        <begin position="307"/>
        <end position="327"/>
    </location>
</feature>
<accession>A0ABQ0FXN0</accession>
<feature type="transmembrane region" description="Helical" evidence="3">
    <location>
        <begin position="89"/>
        <end position="105"/>
    </location>
</feature>
<comment type="caution">
    <text evidence="5">The sequence shown here is derived from an EMBL/GenBank/DDBJ whole genome shotgun (WGS) entry which is preliminary data.</text>
</comment>
<keyword evidence="3" id="KW-0812">Transmembrane</keyword>
<sequence>MSSQLTALCAVTSFLWLAYNLESHQIIEQPRISSVFILSIAAASSFAASFCAVWLPGPNGRFDDELGPLKGAGSGAGTRTNLPKKPRRFFFPTLVACIILRLELFHRVTFNLQCSKPGIEALLPLVILVYELLPGRRTRSPAIDDEELDPDDLGMTVFDILGYWFNQSKASISIGVLLLSWGTYLASSQDFRSTFFCSSHDGRRLVIFFQWAALLLDAAIAILMWRILAWARTTKIRLRTLSSILFASSVGTAFLYYSSRLIMPAIPVSHHFKGLGSLYVFDIVVDGLALSIFLVSTTLLATEGSPLSLAAIISFLSGLLLAVYQTWLAGTWQNISPAVDYFALVLICLGFVFFVYANNIRYIIFIHRAFVIFLLVILVITASIYTPIRAKLVFDNHPLAKIIYDARIGADRWLVHATVSNSLPVAVQEYRERHNGRDPPQKFDAWYKFAKDRDSVILDHFPQIEKDIFPFWGMPPSKIREDIRRAAAEPDMALLKIQNGMPQHNLPPASPYKAVMDDLVAMVKTFAENIPDMELAINLDERPRVLAPWDDVQRFITAARRKRMSKLLPRGFEASTDGMPAAKLAVLDKFLSRENFTSVGAFREMTALACPPGTKARSGTHWDIRDFCTSCAKPQSQGQYLMDWPLSQDICHQSDLLRLHSFHMTPPDLRPLQELLPVFSRAKTDSYSDILIPLKRITEAAKPSSDGFGMKWKKLFWRGTVNRFSSGHELLRGGHQERLVHIVNDAGNSDQTRLVLPTTGNKEKFAFEQVPTVDANAILDMDVGFGSYSACKAAGGSTCAAFGDEFETKPDAEPLRHQYVMAMDTDNGPPPDFLRILRSSSVPFYASIFKEWYSERLAPWLHFVPIDLRFHALHSTLAYFVGIEINKDDPRLKGRDFYMKARQEDGKWIAEQGKRWAEKAIRKADMEVYLFRLLLEWGRVINDNRDELGFVL</sequence>
<feature type="transmembrane region" description="Helical" evidence="3">
    <location>
        <begin position="240"/>
        <end position="258"/>
    </location>
</feature>
<protein>
    <submittedName>
        <fullName evidence="5">Glycosyltransferase family 90 protein</fullName>
    </submittedName>
</protein>
<name>A0ABQ0FXN0_9PEZI</name>
<evidence type="ECO:0000313" key="6">
    <source>
        <dbReference type="Proteomes" id="UP001628179"/>
    </source>
</evidence>
<keyword evidence="3" id="KW-0472">Membrane</keyword>
<proteinExistence type="inferred from homology"/>
<gene>
    <name evidence="5" type="ORF">MFIFM68171_00450</name>
</gene>
<evidence type="ECO:0000259" key="4">
    <source>
        <dbReference type="SMART" id="SM00672"/>
    </source>
</evidence>
<dbReference type="SMART" id="SM00672">
    <property type="entry name" value="CAP10"/>
    <property type="match status" value="1"/>
</dbReference>
<feature type="transmembrane region" description="Helical" evidence="3">
    <location>
        <begin position="339"/>
        <end position="357"/>
    </location>
</feature>
<dbReference type="RefSeq" id="XP_070911973.1">
    <property type="nucleotide sequence ID" value="XM_071055872.1"/>
</dbReference>
<dbReference type="GeneID" id="98171195"/>
<feature type="transmembrane region" description="Helical" evidence="3">
    <location>
        <begin position="369"/>
        <end position="388"/>
    </location>
</feature>
<dbReference type="PANTHER" id="PTHR12203:SF35">
    <property type="entry name" value="PROTEIN O-GLUCOSYLTRANSFERASE 1"/>
    <property type="match status" value="1"/>
</dbReference>
<feature type="transmembrane region" description="Helical" evidence="3">
    <location>
        <begin position="33"/>
        <end position="55"/>
    </location>
</feature>
<evidence type="ECO:0000313" key="5">
    <source>
        <dbReference type="EMBL" id="GAB1310240.1"/>
    </source>
</evidence>
<keyword evidence="6" id="KW-1185">Reference proteome</keyword>
<evidence type="ECO:0000256" key="1">
    <source>
        <dbReference type="ARBA" id="ARBA00010118"/>
    </source>
</evidence>
<feature type="transmembrane region" description="Helical" evidence="3">
    <location>
        <begin position="207"/>
        <end position="228"/>
    </location>
</feature>
<feature type="transmembrane region" description="Helical" evidence="3">
    <location>
        <begin position="278"/>
        <end position="300"/>
    </location>
</feature>
<keyword evidence="3" id="KW-1133">Transmembrane helix</keyword>